<keyword evidence="8" id="KW-0732">Signal</keyword>
<dbReference type="PRINTS" id="PR00723">
    <property type="entry name" value="SUBTILISIN"/>
</dbReference>
<dbReference type="CDD" id="cd07496">
    <property type="entry name" value="Peptidases_S8_13"/>
    <property type="match status" value="1"/>
</dbReference>
<dbReference type="InterPro" id="IPR022398">
    <property type="entry name" value="Peptidase_S8_His-AS"/>
</dbReference>
<gene>
    <name evidence="11" type="ORF">FHS09_001149</name>
</gene>
<keyword evidence="2 5" id="KW-0645">Protease</keyword>
<name>A0A7W4W9Z3_9GAMM</name>
<feature type="chain" id="PRO_5031048422" evidence="8">
    <location>
        <begin position="19"/>
        <end position="912"/>
    </location>
</feature>
<dbReference type="SUPFAM" id="SSF52743">
    <property type="entry name" value="Subtilisin-like"/>
    <property type="match status" value="1"/>
</dbReference>
<dbReference type="GO" id="GO:0004252">
    <property type="term" value="F:serine-type endopeptidase activity"/>
    <property type="evidence" value="ECO:0007669"/>
    <property type="project" value="UniProtKB-UniRule"/>
</dbReference>
<dbReference type="PROSITE" id="PS00137">
    <property type="entry name" value="SUBTILASE_HIS"/>
    <property type="match status" value="1"/>
</dbReference>
<dbReference type="InterPro" id="IPR007280">
    <property type="entry name" value="Peptidase_C_arc/bac"/>
</dbReference>
<reference evidence="11 12" key="1">
    <citation type="submission" date="2020-08" db="EMBL/GenBank/DDBJ databases">
        <title>Genomic Encyclopedia of Type Strains, Phase III (KMG-III): the genomes of soil and plant-associated and newly described type strains.</title>
        <authorList>
            <person name="Whitman W."/>
        </authorList>
    </citation>
    <scope>NUCLEOTIDE SEQUENCE [LARGE SCALE GENOMIC DNA]</scope>
    <source>
        <strain evidence="11 12">CECT 8799</strain>
    </source>
</reference>
<evidence type="ECO:0000256" key="6">
    <source>
        <dbReference type="RuleBase" id="RU003355"/>
    </source>
</evidence>
<dbReference type="Proteomes" id="UP000535937">
    <property type="component" value="Unassembled WGS sequence"/>
</dbReference>
<dbReference type="AlphaFoldDB" id="A0A7W4W9Z3"/>
<accession>A0A7W4W9Z3</accession>
<comment type="similarity">
    <text evidence="1 5 6">Belongs to the peptidase S8 family.</text>
</comment>
<feature type="active site" description="Charge relay system" evidence="5">
    <location>
        <position position="372"/>
    </location>
</feature>
<feature type="signal peptide" evidence="8">
    <location>
        <begin position="1"/>
        <end position="18"/>
    </location>
</feature>
<dbReference type="PROSITE" id="PS51892">
    <property type="entry name" value="SUBTILASE"/>
    <property type="match status" value="1"/>
</dbReference>
<feature type="region of interest" description="Disordered" evidence="7">
    <location>
        <begin position="387"/>
        <end position="415"/>
    </location>
</feature>
<sequence length="912" mass="95606">MKSLARLLVCSLLLLVLAACGGGGGSSDSSPPPNEQGDSGDGSSDDSGSDDGGDQPTDPGDDVGDDTGSTNYRIAGTVRAEHFSDTDSDSNDPQAPAVPNNQPSEAQLLGNPVVLGGFASAEGSGQAEHRFQSEGDSEDWFSLSLSAGQSIRLTIHGFQPLSPLQNDLDLYLYRPDDTGNPVESSTGGITSSESFQVPESGDYLLEVRAVAGISAYTLKIDSNDDRGLLASPSVGDDFAPGELIVQWKQPPTGAALNERALQPAGSPARDGRLRRYRLADSAEPGSPRLHPVQKSHPNANARTLAKLRTLMELKQLQADPAVDYVEPNYRYHNLRAPSDPLYLRQWHYRNIHLPEAWDITTGSTDTVVAVLDTGIYKTHPDFEGKLTPGYDFISDPESAGDGNGIDDDPEDPGDQALQNRSSWHGTHVAGTVGALTDNTSGVSGAGWDSLVMPLRVLGISGGSTYDVAQAVRYAAGLANDSGTVPAQKAGVINMSFGGSGFSQTLQNALSEARAQGVVLVAAAGNDSSDIPIYPAAMEGVIAVSATDFNNEQAPYSNFGDWVDLAAPGGDMSADANVDGFSDGVLSTYVNETKGGGKLSPSYASLQGTSMASPHASGVFALMQAVNPLLTPDDIDALLASGQLTTDQGEAGRDPAYGYGLLDAYKAVQAAGQEPAEPVITADPETLNFSATLIELEVEIHNIGAKSASVSGDPLPGATWISTVEAVSVDDKGFGTYRVSVDRSDMTDGIYNSEVVFPMNGTENYHLPVNLQVQMSGTASGNYAGYLYIRLLKATDEDGDGISDYETVQQLAKSTDNGEYTFEFTGVEPGNYAIAAGSDLDADGTICEAGEACGYYPASGQKDSVTVDRDLENLSLIASYYSDSDAETSASSTGGEQTGQRRPIGKLKIRQAE</sequence>
<dbReference type="PROSITE" id="PS00138">
    <property type="entry name" value="SUBTILASE_SER"/>
    <property type="match status" value="1"/>
</dbReference>
<dbReference type="InterPro" id="IPR015500">
    <property type="entry name" value="Peptidase_S8_subtilisin-rel"/>
</dbReference>
<dbReference type="InterPro" id="IPR000209">
    <property type="entry name" value="Peptidase_S8/S53_dom"/>
</dbReference>
<organism evidence="11 12">
    <name type="scientific">Microbulbifer rhizosphaerae</name>
    <dbReference type="NCBI Taxonomy" id="1562603"/>
    <lineage>
        <taxon>Bacteria</taxon>
        <taxon>Pseudomonadati</taxon>
        <taxon>Pseudomonadota</taxon>
        <taxon>Gammaproteobacteria</taxon>
        <taxon>Cellvibrionales</taxon>
        <taxon>Microbulbiferaceae</taxon>
        <taxon>Microbulbifer</taxon>
    </lineage>
</organism>
<dbReference type="PROSITE" id="PS51257">
    <property type="entry name" value="PROKAR_LIPOPROTEIN"/>
    <property type="match status" value="1"/>
</dbReference>
<feature type="compositionally biased region" description="Basic residues" evidence="7">
    <location>
        <begin position="902"/>
        <end position="912"/>
    </location>
</feature>
<dbReference type="InterPro" id="IPR023827">
    <property type="entry name" value="Peptidase_S8_Asp-AS"/>
</dbReference>
<comment type="caution">
    <text evidence="11">The sequence shown here is derived from an EMBL/GenBank/DDBJ whole genome shotgun (WGS) entry which is preliminary data.</text>
</comment>
<dbReference type="GO" id="GO:0006508">
    <property type="term" value="P:proteolysis"/>
    <property type="evidence" value="ECO:0007669"/>
    <property type="project" value="UniProtKB-KW"/>
</dbReference>
<feature type="region of interest" description="Disordered" evidence="7">
    <location>
        <begin position="21"/>
        <end position="108"/>
    </location>
</feature>
<evidence type="ECO:0000256" key="7">
    <source>
        <dbReference type="SAM" id="MobiDB-lite"/>
    </source>
</evidence>
<feature type="region of interest" description="Disordered" evidence="7">
    <location>
        <begin position="883"/>
        <end position="912"/>
    </location>
</feature>
<feature type="active site" description="Charge relay system" evidence="5">
    <location>
        <position position="609"/>
    </location>
</feature>
<feature type="compositionally biased region" description="Acidic residues" evidence="7">
    <location>
        <begin position="43"/>
        <end position="65"/>
    </location>
</feature>
<protein>
    <submittedName>
        <fullName evidence="11">Serine protease</fullName>
        <ecNumber evidence="11">3.4.21.-</ecNumber>
    </submittedName>
</protein>
<evidence type="ECO:0000256" key="3">
    <source>
        <dbReference type="ARBA" id="ARBA00022801"/>
    </source>
</evidence>
<feature type="active site" description="Charge relay system" evidence="5">
    <location>
        <position position="424"/>
    </location>
</feature>
<dbReference type="Gene3D" id="3.40.50.200">
    <property type="entry name" value="Peptidase S8/S53 domain"/>
    <property type="match status" value="1"/>
</dbReference>
<dbReference type="Gene3D" id="2.60.120.380">
    <property type="match status" value="1"/>
</dbReference>
<feature type="domain" description="Peptidase C-terminal archaeal/bacterial" evidence="10">
    <location>
        <begin position="138"/>
        <end position="209"/>
    </location>
</feature>
<feature type="compositionally biased region" description="Low complexity" evidence="7">
    <location>
        <begin position="883"/>
        <end position="894"/>
    </location>
</feature>
<evidence type="ECO:0000259" key="10">
    <source>
        <dbReference type="Pfam" id="PF04151"/>
    </source>
</evidence>
<dbReference type="RefSeq" id="WP_183457615.1">
    <property type="nucleotide sequence ID" value="NZ_JACHWZ010000004.1"/>
</dbReference>
<dbReference type="PANTHER" id="PTHR43806">
    <property type="entry name" value="PEPTIDASE S8"/>
    <property type="match status" value="1"/>
</dbReference>
<dbReference type="EMBL" id="JACHWZ010000004">
    <property type="protein sequence ID" value="MBB3060334.1"/>
    <property type="molecule type" value="Genomic_DNA"/>
</dbReference>
<evidence type="ECO:0000313" key="11">
    <source>
        <dbReference type="EMBL" id="MBB3060334.1"/>
    </source>
</evidence>
<keyword evidence="4 5" id="KW-0720">Serine protease</keyword>
<dbReference type="InterPro" id="IPR017309">
    <property type="entry name" value="Pept_S8A_subtilisin_proteobac"/>
</dbReference>
<feature type="compositionally biased region" description="Acidic residues" evidence="7">
    <location>
        <begin position="404"/>
        <end position="413"/>
    </location>
</feature>
<dbReference type="InterPro" id="IPR036852">
    <property type="entry name" value="Peptidase_S8/S53_dom_sf"/>
</dbReference>
<evidence type="ECO:0000256" key="2">
    <source>
        <dbReference type="ARBA" id="ARBA00022670"/>
    </source>
</evidence>
<dbReference type="InterPro" id="IPR050131">
    <property type="entry name" value="Peptidase_S8_subtilisin-like"/>
</dbReference>
<proteinExistence type="inferred from homology"/>
<evidence type="ECO:0000256" key="5">
    <source>
        <dbReference type="PROSITE-ProRule" id="PRU01240"/>
    </source>
</evidence>
<evidence type="ECO:0000256" key="1">
    <source>
        <dbReference type="ARBA" id="ARBA00011073"/>
    </source>
</evidence>
<evidence type="ECO:0000256" key="8">
    <source>
        <dbReference type="SAM" id="SignalP"/>
    </source>
</evidence>
<dbReference type="PIRSF" id="PIRSF037893">
    <property type="entry name" value="Subtilisin_rel_Maqu_2796"/>
    <property type="match status" value="1"/>
</dbReference>
<evidence type="ECO:0000259" key="9">
    <source>
        <dbReference type="Pfam" id="PF00082"/>
    </source>
</evidence>
<dbReference type="PROSITE" id="PS00136">
    <property type="entry name" value="SUBTILASE_ASP"/>
    <property type="match status" value="1"/>
</dbReference>
<evidence type="ECO:0000313" key="12">
    <source>
        <dbReference type="Proteomes" id="UP000535937"/>
    </source>
</evidence>
<feature type="domain" description="Peptidase S8/S53" evidence="9">
    <location>
        <begin position="364"/>
        <end position="659"/>
    </location>
</feature>
<dbReference type="InterPro" id="IPR023828">
    <property type="entry name" value="Peptidase_S8_Ser-AS"/>
</dbReference>
<dbReference type="Pfam" id="PF00082">
    <property type="entry name" value="Peptidase_S8"/>
    <property type="match status" value="1"/>
</dbReference>
<dbReference type="PANTHER" id="PTHR43806:SF11">
    <property type="entry name" value="CEREVISIN-RELATED"/>
    <property type="match status" value="1"/>
</dbReference>
<keyword evidence="3 5" id="KW-0378">Hydrolase</keyword>
<dbReference type="InterPro" id="IPR034176">
    <property type="entry name" value="Peptidases_S8_13"/>
</dbReference>
<dbReference type="EC" id="3.4.21.-" evidence="11"/>
<evidence type="ECO:0000256" key="4">
    <source>
        <dbReference type="ARBA" id="ARBA00022825"/>
    </source>
</evidence>
<keyword evidence="12" id="KW-1185">Reference proteome</keyword>
<dbReference type="Pfam" id="PF04151">
    <property type="entry name" value="PPC"/>
    <property type="match status" value="1"/>
</dbReference>